<comment type="similarity">
    <text evidence="1">Belongs to the myoviridae tail sheath protein family.</text>
</comment>
<dbReference type="EMBL" id="BK015189">
    <property type="protein sequence ID" value="DAD95067.1"/>
    <property type="molecule type" value="Genomic_DNA"/>
</dbReference>
<reference evidence="9" key="1">
    <citation type="journal article" date="2021" name="Proc. Natl. Acad. Sci. U.S.A.">
        <title>A Catalog of Tens of Thousands of Viruses from Human Metagenomes Reveals Hidden Associations with Chronic Diseases.</title>
        <authorList>
            <person name="Tisza M.J."/>
            <person name="Buck C.B."/>
        </authorList>
    </citation>
    <scope>NUCLEOTIDE SEQUENCE</scope>
    <source>
        <strain evidence="9">CtVqj4</strain>
    </source>
</reference>
<dbReference type="InterPro" id="IPR020287">
    <property type="entry name" value="Tail_sheath_C"/>
</dbReference>
<evidence type="ECO:0000256" key="4">
    <source>
        <dbReference type="ARBA" id="ARBA00022766"/>
    </source>
</evidence>
<evidence type="ECO:0000256" key="3">
    <source>
        <dbReference type="ARBA" id="ARBA00022732"/>
    </source>
</evidence>
<dbReference type="GO" id="GO:0099000">
    <property type="term" value="P:symbiont genome ejection through host cell envelope, contractile tail mechanism"/>
    <property type="evidence" value="ECO:0007669"/>
    <property type="project" value="UniProtKB-KW"/>
</dbReference>
<organism evidence="9">
    <name type="scientific">Siphoviridae sp. ctVqj4</name>
    <dbReference type="NCBI Taxonomy" id="2826359"/>
    <lineage>
        <taxon>Viruses</taxon>
        <taxon>Duplodnaviria</taxon>
        <taxon>Heunggongvirae</taxon>
        <taxon>Uroviricota</taxon>
        <taxon>Caudoviricetes</taxon>
    </lineage>
</organism>
<proteinExistence type="inferred from homology"/>
<keyword evidence="3" id="KW-1227">Viral tail protein</keyword>
<dbReference type="GO" id="GO:0098027">
    <property type="term" value="C:virus tail, sheath"/>
    <property type="evidence" value="ECO:0007669"/>
    <property type="project" value="UniProtKB-KW"/>
</dbReference>
<keyword evidence="2" id="KW-1162">Viral penetration into host cytoplasm</keyword>
<evidence type="ECO:0000256" key="1">
    <source>
        <dbReference type="ARBA" id="ARBA00008005"/>
    </source>
</evidence>
<keyword evidence="5" id="KW-1229">Viral tail sheath protein</keyword>
<evidence type="ECO:0000256" key="7">
    <source>
        <dbReference type="ARBA" id="ARBA00023296"/>
    </source>
</evidence>
<keyword evidence="6" id="KW-1171">Viral genome ejection through host cell envelope</keyword>
<sequence length="373" mass="42657">MAVTMPSIEVVFKQLAGSLIERSERGIAILIIKDDTDKSFFYRMYKDATEVDKDAKKFTDENLKAIKDVLSFQVSKLYVYRIDATEGVLSDALKLIQRYVKTGWITIANGTTEEFESLTSWIKARELEHKSYKAVVYNMNTTDCMHLVNFCNEKVTFADERGEVEGVQYCPSLLGILASCNIKRGSTYYKCTNLTSVQEYELDEGTGDIEENRNKALAAGKFILFNDDEVVRIARGINSLTTTDGMTKTEDMKWIDIVETMDLISDDIANVFKETYLGNYKNNYDNQVLFISAINTYFKELEDDLILDNNYDNKADVDVEAQRLAWTGVGKTEAENWDEQTVKNNTFKRTVYLTGDIKILSAMEDLKFTVWLF</sequence>
<evidence type="ECO:0000259" key="8">
    <source>
        <dbReference type="Pfam" id="PF17482"/>
    </source>
</evidence>
<dbReference type="Gene3D" id="3.30.1370.220">
    <property type="match status" value="1"/>
</dbReference>
<keyword evidence="5" id="KW-0946">Virion</keyword>
<feature type="domain" description="Tail sheath protein C-terminal" evidence="8">
    <location>
        <begin position="247"/>
        <end position="370"/>
    </location>
</feature>
<accession>A0A8S5NLW4</accession>
<evidence type="ECO:0000256" key="5">
    <source>
        <dbReference type="ARBA" id="ARBA00023003"/>
    </source>
</evidence>
<protein>
    <submittedName>
        <fullName evidence="9">Tail protein</fullName>
    </submittedName>
</protein>
<evidence type="ECO:0000256" key="6">
    <source>
        <dbReference type="ARBA" id="ARBA00023009"/>
    </source>
</evidence>
<evidence type="ECO:0000256" key="2">
    <source>
        <dbReference type="ARBA" id="ARBA00022595"/>
    </source>
</evidence>
<dbReference type="Pfam" id="PF17482">
    <property type="entry name" value="Phage_sheath_1C"/>
    <property type="match status" value="1"/>
</dbReference>
<keyword evidence="4" id="KW-1242">Viral contractile tail ejection system</keyword>
<evidence type="ECO:0000313" key="9">
    <source>
        <dbReference type="EMBL" id="DAD95067.1"/>
    </source>
</evidence>
<dbReference type="Gene3D" id="3.40.50.11790">
    <property type="match status" value="1"/>
</dbReference>
<name>A0A8S5NLW4_9CAUD</name>
<keyword evidence="7" id="KW-1160">Virus entry into host cell</keyword>